<dbReference type="AlphaFoldDB" id="Q676Z3"/>
<dbReference type="SUPFAM" id="SSF51197">
    <property type="entry name" value="Clavaminate synthase-like"/>
    <property type="match status" value="1"/>
</dbReference>
<name>Q676Z3_HYAOR</name>
<dbReference type="GO" id="GO:0003729">
    <property type="term" value="F:mRNA binding"/>
    <property type="evidence" value="ECO:0007669"/>
    <property type="project" value="InterPro"/>
</dbReference>
<dbReference type="GO" id="GO:0032451">
    <property type="term" value="F:demethylase activity"/>
    <property type="evidence" value="ECO:0007669"/>
    <property type="project" value="InterPro"/>
</dbReference>
<dbReference type="GO" id="GO:0006402">
    <property type="term" value="P:mRNA catabolic process"/>
    <property type="evidence" value="ECO:0007669"/>
    <property type="project" value="InterPro"/>
</dbReference>
<evidence type="ECO:0000256" key="1">
    <source>
        <dbReference type="ARBA" id="ARBA00007879"/>
    </source>
</evidence>
<dbReference type="EMBL" id="AY389654">
    <property type="protein sequence ID" value="AAT08731.1"/>
    <property type="molecule type" value="mRNA"/>
</dbReference>
<reference evidence="2" key="1">
    <citation type="submission" date="2003-08" db="EMBL/GenBank/DDBJ databases">
        <title>Hyacinthus orientalis hypothetical protein mRNA.</title>
        <authorList>
            <person name="Fan J.H."/>
            <person name="Ma Y."/>
            <person name="Zhang X.S."/>
        </authorList>
    </citation>
    <scope>NUCLEOTIDE SEQUENCE</scope>
    <source>
        <tissue evidence="2">Floral meristem 5-10 days when regenerated in vitro</tissue>
    </source>
</reference>
<dbReference type="PANTHER" id="PTHR31447:SF0">
    <property type="entry name" value="HYDROXYPROLINE-RICH GLYCOPROTEIN FAMILY PROTEIN"/>
    <property type="match status" value="1"/>
</dbReference>
<organism evidence="2">
    <name type="scientific">Hyacinthus orientalis</name>
    <name type="common">Common hyacinth</name>
    <dbReference type="NCBI Taxonomy" id="82025"/>
    <lineage>
        <taxon>Eukaryota</taxon>
        <taxon>Viridiplantae</taxon>
        <taxon>Streptophyta</taxon>
        <taxon>Embryophyta</taxon>
        <taxon>Tracheophyta</taxon>
        <taxon>Spermatophyta</taxon>
        <taxon>Magnoliopsida</taxon>
        <taxon>Liliopsida</taxon>
        <taxon>Asparagales</taxon>
        <taxon>Hyacinthaceae</taxon>
        <taxon>Hyacinthoideae</taxon>
        <taxon>Hyacintheae</taxon>
        <taxon>Hyacinthus</taxon>
    </lineage>
</organism>
<accession>Q676Z3</accession>
<protein>
    <submittedName>
        <fullName evidence="2">Uncharacterized protein</fullName>
    </submittedName>
</protein>
<dbReference type="InterPro" id="IPR044842">
    <property type="entry name" value="ALKBH9B/ALKBH10B-like"/>
</dbReference>
<evidence type="ECO:0000313" key="2">
    <source>
        <dbReference type="EMBL" id="AAT08731.1"/>
    </source>
</evidence>
<feature type="non-terminal residue" evidence="2">
    <location>
        <position position="1"/>
    </location>
</feature>
<comment type="similarity">
    <text evidence="1">Belongs to the alkB family.</text>
</comment>
<proteinExistence type="evidence at transcript level"/>
<dbReference type="InterPro" id="IPR037151">
    <property type="entry name" value="AlkB-like_sf"/>
</dbReference>
<dbReference type="Gene3D" id="2.60.120.590">
    <property type="entry name" value="Alpha-ketoglutarate-dependent dioxygenase AlkB-like"/>
    <property type="match status" value="1"/>
</dbReference>
<dbReference type="PANTHER" id="PTHR31447">
    <property type="entry name" value="HYDROXYPROLINE-RICH GLYCOPROTEIN FAMILY PROTEIN-RELATED"/>
    <property type="match status" value="1"/>
</dbReference>
<sequence>GLVNGYFPQLAEGYMMLVLGQIAVTRVETIQLIAVGWSFQLWKIAIYQTSRDASTDSLPQAGENIPQSQDATWKQMKMPKEFVGNLLIDGKTVNVFEGLKLYEELLDSSDIVRLNSLANELRAAGHKGEFSGLTYVVYKRPMKGHGRELVQLGLPIAEGSAQGETITGTAAEPRVEPIPSLLQDVLDGFVQKQVLGVKPDFCVIDFFSEGDHSQPHLWPCWYGRPVCNLFLTACDMVFGRTIEGDHRGNYRGPLSFSFY</sequence>